<dbReference type="EMBL" id="JRES01001695">
    <property type="protein sequence ID" value="KNC20899.1"/>
    <property type="molecule type" value="Genomic_DNA"/>
</dbReference>
<protein>
    <submittedName>
        <fullName evidence="1">Uncharacterized protein</fullName>
    </submittedName>
</protein>
<reference evidence="1 2" key="1">
    <citation type="journal article" date="2015" name="Nat. Commun.">
        <title>Lucilia cuprina genome unlocks parasitic fly biology to underpin future interventions.</title>
        <authorList>
            <person name="Anstead C.A."/>
            <person name="Korhonen P.K."/>
            <person name="Young N.D."/>
            <person name="Hall R.S."/>
            <person name="Jex A.R."/>
            <person name="Murali S.C."/>
            <person name="Hughes D.S."/>
            <person name="Lee S.F."/>
            <person name="Perry T."/>
            <person name="Stroehlein A.J."/>
            <person name="Ansell B.R."/>
            <person name="Breugelmans B."/>
            <person name="Hofmann A."/>
            <person name="Qu J."/>
            <person name="Dugan S."/>
            <person name="Lee S.L."/>
            <person name="Chao H."/>
            <person name="Dinh H."/>
            <person name="Han Y."/>
            <person name="Doddapaneni H.V."/>
            <person name="Worley K.C."/>
            <person name="Muzny D.M."/>
            <person name="Ioannidis P."/>
            <person name="Waterhouse R.M."/>
            <person name="Zdobnov E.M."/>
            <person name="James P.J."/>
            <person name="Bagnall N.H."/>
            <person name="Kotze A.C."/>
            <person name="Gibbs R.A."/>
            <person name="Richards S."/>
            <person name="Batterham P."/>
            <person name="Gasser R.B."/>
        </authorList>
    </citation>
    <scope>NUCLEOTIDE SEQUENCE [LARGE SCALE GENOMIC DNA]</scope>
    <source>
        <strain evidence="1 2">LS</strain>
        <tissue evidence="1">Full body</tissue>
    </source>
</reference>
<evidence type="ECO:0000313" key="1">
    <source>
        <dbReference type="EMBL" id="KNC20899.1"/>
    </source>
</evidence>
<accession>A0A0L0BNV7</accession>
<gene>
    <name evidence="1" type="ORF">FF38_00308</name>
</gene>
<name>A0A0L0BNV7_LUCCU</name>
<comment type="caution">
    <text evidence="1">The sequence shown here is derived from an EMBL/GenBank/DDBJ whole genome shotgun (WGS) entry which is preliminary data.</text>
</comment>
<evidence type="ECO:0000313" key="2">
    <source>
        <dbReference type="Proteomes" id="UP000037069"/>
    </source>
</evidence>
<dbReference type="AlphaFoldDB" id="A0A0L0BNV7"/>
<organism evidence="1 2">
    <name type="scientific">Lucilia cuprina</name>
    <name type="common">Green bottle fly</name>
    <name type="synonym">Australian sheep blowfly</name>
    <dbReference type="NCBI Taxonomy" id="7375"/>
    <lineage>
        <taxon>Eukaryota</taxon>
        <taxon>Metazoa</taxon>
        <taxon>Ecdysozoa</taxon>
        <taxon>Arthropoda</taxon>
        <taxon>Hexapoda</taxon>
        <taxon>Insecta</taxon>
        <taxon>Pterygota</taxon>
        <taxon>Neoptera</taxon>
        <taxon>Endopterygota</taxon>
        <taxon>Diptera</taxon>
        <taxon>Brachycera</taxon>
        <taxon>Muscomorpha</taxon>
        <taxon>Oestroidea</taxon>
        <taxon>Calliphoridae</taxon>
        <taxon>Luciliinae</taxon>
        <taxon>Lucilia</taxon>
    </lineage>
</organism>
<sequence>MKTKYGEEKGTIVASLMLEYVQVKQLIDPIDQKNMPTLLPYNGSIQGPGNYTEDDIRHDISNKTLGILGHVLMRSKHQGFDSGLAVSIDSDIPIEYPIVPKSIRCPFYRRNFRLQDGVFIIELERYFLSKFFNEDSTAETYSRRPLQVKVHYNQGLYYTGSFS</sequence>
<proteinExistence type="predicted"/>
<dbReference type="Proteomes" id="UP000037069">
    <property type="component" value="Unassembled WGS sequence"/>
</dbReference>
<keyword evidence="2" id="KW-1185">Reference proteome</keyword>